<evidence type="ECO:0000259" key="1">
    <source>
        <dbReference type="PROSITE" id="PS50097"/>
    </source>
</evidence>
<protein>
    <recommendedName>
        <fullName evidence="1">BTB domain-containing protein</fullName>
    </recommendedName>
</protein>
<dbReference type="PANTHER" id="PTHR47843:SF2">
    <property type="entry name" value="BTB DOMAIN-CONTAINING PROTEIN"/>
    <property type="match status" value="1"/>
</dbReference>
<gene>
    <name evidence="2" type="ORF">ZT1E4_G6018</name>
</gene>
<dbReference type="Pfam" id="PF00651">
    <property type="entry name" value="BTB"/>
    <property type="match status" value="1"/>
</dbReference>
<dbReference type="PROSITE" id="PS50097">
    <property type="entry name" value="BTB"/>
    <property type="match status" value="1"/>
</dbReference>
<sequence length="280" mass="31096">MPHVPLELRSVPRAANGTSPSPYQVAVIFLFLLRFIIDKLKAQLHASMADSKAISDLLAPGTAIPDFTTVPIKVQVGTPSTIFHVNKDVLVASSDYFQAALAPEWKEGKTRTVDLPDDDPKSFGLYLAWLHTRRMHLSIDGDITGGNWIEVFNTYALGDKLLDPDFKDALTDTAACLVSKPNSRVKGVTMPLQCELQTLYEKTLVSSTMRRIIVHKFARLNNWNDLISEHYPSAFLRELCKAVADKAGETPLETTTKAAARCAFHEHKVGAENCYRTKKI</sequence>
<dbReference type="SMART" id="SM00225">
    <property type="entry name" value="BTB"/>
    <property type="match status" value="1"/>
</dbReference>
<proteinExistence type="predicted"/>
<evidence type="ECO:0000313" key="3">
    <source>
        <dbReference type="Proteomes" id="UP000245764"/>
    </source>
</evidence>
<reference evidence="3" key="1">
    <citation type="submission" date="2017-05" db="EMBL/GenBank/DDBJ databases">
        <authorList>
            <person name="Song R."/>
            <person name="Chenine A.L."/>
            <person name="Ruprecht R.M."/>
        </authorList>
    </citation>
    <scope>NUCLEOTIDE SEQUENCE [LARGE SCALE GENOMIC DNA]</scope>
</reference>
<accession>A0A2H1GGQ0</accession>
<dbReference type="SUPFAM" id="SSF54695">
    <property type="entry name" value="POZ domain"/>
    <property type="match status" value="1"/>
</dbReference>
<dbReference type="Proteomes" id="UP000245764">
    <property type="component" value="Chromosome 5"/>
</dbReference>
<dbReference type="PANTHER" id="PTHR47843">
    <property type="entry name" value="BTB DOMAIN-CONTAINING PROTEIN-RELATED"/>
    <property type="match status" value="1"/>
</dbReference>
<name>A0A2H1GGQ0_ZYMTR</name>
<dbReference type="Gene3D" id="3.30.710.10">
    <property type="entry name" value="Potassium Channel Kv1.1, Chain A"/>
    <property type="match status" value="1"/>
</dbReference>
<dbReference type="EMBL" id="LT854257">
    <property type="protein sequence ID" value="SMR52743.1"/>
    <property type="molecule type" value="Genomic_DNA"/>
</dbReference>
<dbReference type="InterPro" id="IPR000210">
    <property type="entry name" value="BTB/POZ_dom"/>
</dbReference>
<dbReference type="InterPro" id="IPR011333">
    <property type="entry name" value="SKP1/BTB/POZ_sf"/>
</dbReference>
<evidence type="ECO:0000313" key="2">
    <source>
        <dbReference type="EMBL" id="SMR52743.1"/>
    </source>
</evidence>
<organism evidence="2 3">
    <name type="scientific">Zymoseptoria tritici ST99CH_1E4</name>
    <dbReference type="NCBI Taxonomy" id="1276532"/>
    <lineage>
        <taxon>Eukaryota</taxon>
        <taxon>Fungi</taxon>
        <taxon>Dikarya</taxon>
        <taxon>Ascomycota</taxon>
        <taxon>Pezizomycotina</taxon>
        <taxon>Dothideomycetes</taxon>
        <taxon>Dothideomycetidae</taxon>
        <taxon>Mycosphaerellales</taxon>
        <taxon>Mycosphaerellaceae</taxon>
        <taxon>Zymoseptoria</taxon>
    </lineage>
</organism>
<dbReference type="CDD" id="cd18186">
    <property type="entry name" value="BTB_POZ_ZBTB_KLHL-like"/>
    <property type="match status" value="1"/>
</dbReference>
<dbReference type="AlphaFoldDB" id="A0A2H1GGQ0"/>
<feature type="domain" description="BTB" evidence="1">
    <location>
        <begin position="68"/>
        <end position="139"/>
    </location>
</feature>